<gene>
    <name evidence="1" type="ORF">LSALG_LOCUS8719</name>
</gene>
<protein>
    <submittedName>
        <fullName evidence="1">Uncharacterized protein</fullName>
    </submittedName>
</protein>
<proteinExistence type="predicted"/>
<evidence type="ECO:0000313" key="1">
    <source>
        <dbReference type="EMBL" id="CAI9268286.1"/>
    </source>
</evidence>
<dbReference type="EMBL" id="OX465077">
    <property type="protein sequence ID" value="CAI9268286.1"/>
    <property type="molecule type" value="Genomic_DNA"/>
</dbReference>
<accession>A0AA35V016</accession>
<dbReference type="AlphaFoldDB" id="A0AA35V016"/>
<sequence length="134" mass="15564">MTQPKLRQTNPKDKGKHNIIFKSKKELAKEAQMEIHEELAKQLKAMELKSKQEVKVIKPTNSFTPPSDLTKENWDILAPLKGMKFNLWPSAIYPVEVDIDIEELNKRFFLKKSIQVVPVRSKIKISSIIKINIR</sequence>
<evidence type="ECO:0000313" key="2">
    <source>
        <dbReference type="Proteomes" id="UP001177003"/>
    </source>
</evidence>
<organism evidence="1 2">
    <name type="scientific">Lactuca saligna</name>
    <name type="common">Willowleaf lettuce</name>
    <dbReference type="NCBI Taxonomy" id="75948"/>
    <lineage>
        <taxon>Eukaryota</taxon>
        <taxon>Viridiplantae</taxon>
        <taxon>Streptophyta</taxon>
        <taxon>Embryophyta</taxon>
        <taxon>Tracheophyta</taxon>
        <taxon>Spermatophyta</taxon>
        <taxon>Magnoliopsida</taxon>
        <taxon>eudicotyledons</taxon>
        <taxon>Gunneridae</taxon>
        <taxon>Pentapetalae</taxon>
        <taxon>asterids</taxon>
        <taxon>campanulids</taxon>
        <taxon>Asterales</taxon>
        <taxon>Asteraceae</taxon>
        <taxon>Cichorioideae</taxon>
        <taxon>Cichorieae</taxon>
        <taxon>Lactucinae</taxon>
        <taxon>Lactuca</taxon>
    </lineage>
</organism>
<dbReference type="Proteomes" id="UP001177003">
    <property type="component" value="Chromosome 1"/>
</dbReference>
<name>A0AA35V016_LACSI</name>
<keyword evidence="2" id="KW-1185">Reference proteome</keyword>
<reference evidence="1" key="1">
    <citation type="submission" date="2023-04" db="EMBL/GenBank/DDBJ databases">
        <authorList>
            <person name="Vijverberg K."/>
            <person name="Xiong W."/>
            <person name="Schranz E."/>
        </authorList>
    </citation>
    <scope>NUCLEOTIDE SEQUENCE</scope>
</reference>